<evidence type="ECO:0000313" key="4">
    <source>
        <dbReference type="Proteomes" id="UP001165368"/>
    </source>
</evidence>
<accession>A0ABS9L729</accession>
<dbReference type="SUPFAM" id="SSF48264">
    <property type="entry name" value="Cytochrome P450"/>
    <property type="match status" value="1"/>
</dbReference>
<dbReference type="InterPro" id="IPR036396">
    <property type="entry name" value="Cyt_P450_sf"/>
</dbReference>
<organism evidence="3 4">
    <name type="scientific">Arthrobacter hankyongi</name>
    <dbReference type="NCBI Taxonomy" id="2904801"/>
    <lineage>
        <taxon>Bacteria</taxon>
        <taxon>Bacillati</taxon>
        <taxon>Actinomycetota</taxon>
        <taxon>Actinomycetes</taxon>
        <taxon>Micrococcales</taxon>
        <taxon>Micrococcaceae</taxon>
        <taxon>Arthrobacter</taxon>
    </lineage>
</organism>
<dbReference type="PANTHER" id="PTHR46696:SF1">
    <property type="entry name" value="CYTOCHROME P450 YJIB-RELATED"/>
    <property type="match status" value="1"/>
</dbReference>
<keyword evidence="4" id="KW-1185">Reference proteome</keyword>
<dbReference type="Gene3D" id="1.10.630.10">
    <property type="entry name" value="Cytochrome P450"/>
    <property type="match status" value="1"/>
</dbReference>
<evidence type="ECO:0000313" key="3">
    <source>
        <dbReference type="EMBL" id="MCG2622481.1"/>
    </source>
</evidence>
<evidence type="ECO:0000256" key="1">
    <source>
        <dbReference type="ARBA" id="ARBA00010617"/>
    </source>
</evidence>
<evidence type="ECO:0000256" key="2">
    <source>
        <dbReference type="RuleBase" id="RU000461"/>
    </source>
</evidence>
<dbReference type="Proteomes" id="UP001165368">
    <property type="component" value="Unassembled WGS sequence"/>
</dbReference>
<comment type="similarity">
    <text evidence="1 2">Belongs to the cytochrome P450 family.</text>
</comment>
<dbReference type="PRINTS" id="PR00359">
    <property type="entry name" value="BP450"/>
</dbReference>
<reference evidence="3" key="1">
    <citation type="submission" date="2022-01" db="EMBL/GenBank/DDBJ databases">
        <authorList>
            <person name="Jo J.-H."/>
            <person name="Im W.-T."/>
        </authorList>
    </citation>
    <scope>NUCLEOTIDE SEQUENCE</scope>
    <source>
        <strain evidence="3">I2-34</strain>
    </source>
</reference>
<dbReference type="InterPro" id="IPR002397">
    <property type="entry name" value="Cyt_P450_B"/>
</dbReference>
<dbReference type="CDD" id="cd11037">
    <property type="entry name" value="CYP199A2-like"/>
    <property type="match status" value="1"/>
</dbReference>
<dbReference type="PROSITE" id="PS00086">
    <property type="entry name" value="CYTOCHROME_P450"/>
    <property type="match status" value="1"/>
</dbReference>
<gene>
    <name evidence="3" type="ORF">LVY72_11205</name>
</gene>
<keyword evidence="2" id="KW-0408">Iron</keyword>
<dbReference type="PANTHER" id="PTHR46696">
    <property type="entry name" value="P450, PUTATIVE (EUROFUNG)-RELATED"/>
    <property type="match status" value="1"/>
</dbReference>
<comment type="caution">
    <text evidence="3">The sequence shown here is derived from an EMBL/GenBank/DDBJ whole genome shotgun (WGS) entry which is preliminary data.</text>
</comment>
<keyword evidence="2" id="KW-0503">Monooxygenase</keyword>
<dbReference type="InterPro" id="IPR001128">
    <property type="entry name" value="Cyt_P450"/>
</dbReference>
<sequence length="402" mass="44169">MTINLPVAAAPVIDEDPYSDASLLDPYPLFERMREAGPGVWLEKYGVPAFARFDACKDILDDYATFISGAGAGPKNLHHEPSWRPQGIMESDPPVHTAMRHAMAGVISPKGTRALRGQFQEFADELVEKVLDLREFDAVSDFAQVFPLRVFGDAVGIPREGRAENLLALGAMNFSTFGPDDERSKKFFRRGAGTNEWAMANTARERLAPGSLGAQIWDFADRGEITEAQAALLVRAMLSAGLDTTIFSIGNTLQCLARHPGEWAKVHANPKLARFAIDEAFRYESPFQSFYRTTSKPVSFHGIQLPAEAKVAVFVGAANRDPRHWGPDAGSYRIERQAGGHLGFGMGIHQCVGQPVSRLEMEVLFNTLAQRVKAIELTAEPVPFLHNTLRGWASLPVRLTPA</sequence>
<dbReference type="InterPro" id="IPR017972">
    <property type="entry name" value="Cyt_P450_CS"/>
</dbReference>
<dbReference type="RefSeq" id="WP_237820831.1">
    <property type="nucleotide sequence ID" value="NZ_JAKLTQ010000007.1"/>
</dbReference>
<name>A0ABS9L729_9MICC</name>
<dbReference type="Pfam" id="PF00067">
    <property type="entry name" value="p450"/>
    <property type="match status" value="1"/>
</dbReference>
<dbReference type="EMBL" id="JAKLTQ010000007">
    <property type="protein sequence ID" value="MCG2622481.1"/>
    <property type="molecule type" value="Genomic_DNA"/>
</dbReference>
<keyword evidence="2" id="KW-0560">Oxidoreductase</keyword>
<proteinExistence type="inferred from homology"/>
<keyword evidence="2" id="KW-0349">Heme</keyword>
<keyword evidence="2" id="KW-0479">Metal-binding</keyword>
<protein>
    <submittedName>
        <fullName evidence="3">Cytochrome P450</fullName>
    </submittedName>
</protein>